<organism evidence="1 2">
    <name type="scientific">Ilex paraguariensis</name>
    <name type="common">yerba mate</name>
    <dbReference type="NCBI Taxonomy" id="185542"/>
    <lineage>
        <taxon>Eukaryota</taxon>
        <taxon>Viridiplantae</taxon>
        <taxon>Streptophyta</taxon>
        <taxon>Embryophyta</taxon>
        <taxon>Tracheophyta</taxon>
        <taxon>Spermatophyta</taxon>
        <taxon>Magnoliopsida</taxon>
        <taxon>eudicotyledons</taxon>
        <taxon>Gunneridae</taxon>
        <taxon>Pentapetalae</taxon>
        <taxon>asterids</taxon>
        <taxon>campanulids</taxon>
        <taxon>Aquifoliales</taxon>
        <taxon>Aquifoliaceae</taxon>
        <taxon>Ilex</taxon>
    </lineage>
</organism>
<evidence type="ECO:0000313" key="2">
    <source>
        <dbReference type="Proteomes" id="UP001642360"/>
    </source>
</evidence>
<reference evidence="1 2" key="1">
    <citation type="submission" date="2024-02" db="EMBL/GenBank/DDBJ databases">
        <authorList>
            <person name="Vignale AGUSTIN F."/>
            <person name="Sosa J E."/>
            <person name="Modenutti C."/>
        </authorList>
    </citation>
    <scope>NUCLEOTIDE SEQUENCE [LARGE SCALE GENOMIC DNA]</scope>
</reference>
<protein>
    <submittedName>
        <fullName evidence="1">Uncharacterized protein</fullName>
    </submittedName>
</protein>
<accession>A0ABC8QLM9</accession>
<dbReference type="AlphaFoldDB" id="A0ABC8QLM9"/>
<dbReference type="Proteomes" id="UP001642360">
    <property type="component" value="Unassembled WGS sequence"/>
</dbReference>
<feature type="non-terminal residue" evidence="1">
    <location>
        <position position="1"/>
    </location>
</feature>
<evidence type="ECO:0000313" key="1">
    <source>
        <dbReference type="EMBL" id="CAK9133549.1"/>
    </source>
</evidence>
<sequence>PLLYTHLAAYYTPVCFGVSTERERERERCQPSSAEVGLGSVSVILRSIHPSRLRFLSLSSSSLHQSYIENGRHRGHSAPRL</sequence>
<dbReference type="EMBL" id="CAUOFW020000070">
    <property type="protein sequence ID" value="CAK9133549.1"/>
    <property type="molecule type" value="Genomic_DNA"/>
</dbReference>
<keyword evidence="2" id="KW-1185">Reference proteome</keyword>
<gene>
    <name evidence="1" type="ORF">ILEXP_LOCUS463</name>
</gene>
<proteinExistence type="predicted"/>
<name>A0ABC8QLM9_9AQUA</name>
<comment type="caution">
    <text evidence="1">The sequence shown here is derived from an EMBL/GenBank/DDBJ whole genome shotgun (WGS) entry which is preliminary data.</text>
</comment>